<name>C4GJQ6_9NEIS</name>
<feature type="domain" description="Baseplate protein J-like barrel" evidence="2">
    <location>
        <begin position="88"/>
        <end position="159"/>
    </location>
</feature>
<dbReference type="Pfam" id="PF26078">
    <property type="entry name" value="Baseplate_J_M"/>
    <property type="match status" value="1"/>
</dbReference>
<dbReference type="InterPro" id="IPR058531">
    <property type="entry name" value="Baseplate_J_M"/>
</dbReference>
<gene>
    <name evidence="5" type="ORF">GCWU000324_02279</name>
</gene>
<sequence length="350" mass="37057">MFTPPDFDTIRAAILRDTQSLIPDADISADSDHYVHASRLASCAAGQYAHQTWITRQIFPDTADTDYLERHAVLRGITRRAATRAGGTATLAGTAGAVLAAGVQIKLGNRFYATTAEATIGSDLSARVPIAAAEAGEQGNCDTTAGQLMAASAGISSDVMLSATGGTDVENDASLLSRLLERIRRPPAGGNRHDYKNWALSVDGVSSAYVYPLRRGLGTVDVAITSANQLPSAETLAAVQNYIDAVRPVTAKNVRVLAPDITRVDVRVRVKLAGADWAAAQREIQAALDAYFDALIPADDVVVSQLEAVISNAAGVVDRVLLAPRANLTADTVNKIEWFKLGSLNMERMA</sequence>
<protein>
    <submittedName>
        <fullName evidence="5">Baseplate J-like protein</fullName>
    </submittedName>
</protein>
<accession>C4GJQ6</accession>
<dbReference type="OrthoDB" id="7565172at2"/>
<dbReference type="EMBL" id="ACJW02000003">
    <property type="protein sequence ID" value="EEP68028.1"/>
    <property type="molecule type" value="Genomic_DNA"/>
</dbReference>
<comment type="caution">
    <text evidence="5">The sequence shown here is derived from an EMBL/GenBank/DDBJ whole genome shotgun (WGS) entry which is preliminary data.</text>
</comment>
<dbReference type="Pfam" id="PF26079">
    <property type="entry name" value="Baseplate_J_C"/>
    <property type="match status" value="1"/>
</dbReference>
<comment type="similarity">
    <text evidence="1">Belongs to the Mu gp47/PBSX XkdT family.</text>
</comment>
<reference evidence="5" key="1">
    <citation type="submission" date="2009-04" db="EMBL/GenBank/DDBJ databases">
        <authorList>
            <person name="Weinstock G."/>
            <person name="Sodergren E."/>
            <person name="Clifton S."/>
            <person name="Fulton L."/>
            <person name="Fulton B."/>
            <person name="Courtney L."/>
            <person name="Fronick C."/>
            <person name="Harrison M."/>
            <person name="Strong C."/>
            <person name="Farmer C."/>
            <person name="Delahaunty K."/>
            <person name="Markovic C."/>
            <person name="Hall O."/>
            <person name="Minx P."/>
            <person name="Tomlinson C."/>
            <person name="Mitreva M."/>
            <person name="Nelson J."/>
            <person name="Hou S."/>
            <person name="Wollam A."/>
            <person name="Pepin K.H."/>
            <person name="Johnson M."/>
            <person name="Bhonagiri V."/>
            <person name="Nash W.E."/>
            <person name="Warren W."/>
            <person name="Chinwalla A."/>
            <person name="Mardis E.R."/>
            <person name="Wilson R.K."/>
        </authorList>
    </citation>
    <scope>NUCLEOTIDE SEQUENCE [LARGE SCALE GENOMIC DNA]</scope>
    <source>
        <strain evidence="5">ATCC 51147</strain>
    </source>
</reference>
<evidence type="ECO:0000313" key="6">
    <source>
        <dbReference type="Proteomes" id="UP000003009"/>
    </source>
</evidence>
<dbReference type="Proteomes" id="UP000003009">
    <property type="component" value="Unassembled WGS sequence"/>
</dbReference>
<dbReference type="Pfam" id="PF04865">
    <property type="entry name" value="Baseplate_J"/>
    <property type="match status" value="1"/>
</dbReference>
<organism evidence="5 6">
    <name type="scientific">Kingella oralis ATCC 51147</name>
    <dbReference type="NCBI Taxonomy" id="629741"/>
    <lineage>
        <taxon>Bacteria</taxon>
        <taxon>Pseudomonadati</taxon>
        <taxon>Pseudomonadota</taxon>
        <taxon>Betaproteobacteria</taxon>
        <taxon>Neisseriales</taxon>
        <taxon>Neisseriaceae</taxon>
        <taxon>Kingella</taxon>
    </lineage>
</organism>
<dbReference type="PANTHER" id="PTHR37829:SF3">
    <property type="entry name" value="PROTEIN JAYE-RELATED"/>
    <property type="match status" value="1"/>
</dbReference>
<dbReference type="RefSeq" id="WP_003797400.1">
    <property type="nucleotide sequence ID" value="NZ_GG665872.1"/>
</dbReference>
<dbReference type="STRING" id="629741.GCWU000324_02279"/>
<dbReference type="HOGENOM" id="CLU_039609_1_0_4"/>
<feature type="domain" description="Baseplate J-like central" evidence="3">
    <location>
        <begin position="187"/>
        <end position="257"/>
    </location>
</feature>
<dbReference type="InterPro" id="IPR058530">
    <property type="entry name" value="Baseplate_J-like_C"/>
</dbReference>
<dbReference type="AlphaFoldDB" id="C4GJQ6"/>
<evidence type="ECO:0000256" key="1">
    <source>
        <dbReference type="ARBA" id="ARBA00038087"/>
    </source>
</evidence>
<evidence type="ECO:0000259" key="3">
    <source>
        <dbReference type="Pfam" id="PF26078"/>
    </source>
</evidence>
<evidence type="ECO:0000259" key="2">
    <source>
        <dbReference type="Pfam" id="PF04865"/>
    </source>
</evidence>
<dbReference type="GeneID" id="84905813"/>
<proteinExistence type="inferred from homology"/>
<dbReference type="InterPro" id="IPR006949">
    <property type="entry name" value="Barrel_Baseplate_J-like"/>
</dbReference>
<evidence type="ECO:0000313" key="5">
    <source>
        <dbReference type="EMBL" id="EEP68028.1"/>
    </source>
</evidence>
<evidence type="ECO:0000259" key="4">
    <source>
        <dbReference type="Pfam" id="PF26079"/>
    </source>
</evidence>
<dbReference type="PANTHER" id="PTHR37829">
    <property type="entry name" value="PHAGE-LIKE ELEMENT PBSX PROTEIN XKDT"/>
    <property type="match status" value="1"/>
</dbReference>
<feature type="domain" description="Baseplate J-like C-terminal" evidence="4">
    <location>
        <begin position="264"/>
        <end position="345"/>
    </location>
</feature>
<keyword evidence="6" id="KW-1185">Reference proteome</keyword>
<dbReference type="InterPro" id="IPR052399">
    <property type="entry name" value="Phage_Baseplate_Assmbl_Protein"/>
</dbReference>